<dbReference type="Proteomes" id="UP000663281">
    <property type="component" value="Chromosome"/>
</dbReference>
<name>A0A975ALQ7_9GAMM</name>
<reference evidence="2 3" key="1">
    <citation type="submission" date="2021-03" db="EMBL/GenBank/DDBJ databases">
        <title>Novel species identification of genus Shewanella.</title>
        <authorList>
            <person name="Liu G."/>
            <person name="Zhang Q."/>
        </authorList>
    </citation>
    <scope>NUCLEOTIDE SEQUENCE [LARGE SCALE GENOMIC DNA]</scope>
    <source>
        <strain evidence="2 3">FJAT-53726</strain>
    </source>
</reference>
<keyword evidence="1" id="KW-0472">Membrane</keyword>
<evidence type="ECO:0000313" key="3">
    <source>
        <dbReference type="Proteomes" id="UP000663281"/>
    </source>
</evidence>
<accession>A0A975ALQ7</accession>
<proteinExistence type="predicted"/>
<protein>
    <submittedName>
        <fullName evidence="2">Uncharacterized protein</fullName>
    </submittedName>
</protein>
<dbReference type="KEGG" id="scyp:JYB88_03010"/>
<evidence type="ECO:0000256" key="1">
    <source>
        <dbReference type="SAM" id="Phobius"/>
    </source>
</evidence>
<dbReference type="EMBL" id="CP071504">
    <property type="protein sequence ID" value="QSX30647.1"/>
    <property type="molecule type" value="Genomic_DNA"/>
</dbReference>
<dbReference type="RefSeq" id="WP_207325454.1">
    <property type="nucleotide sequence ID" value="NZ_CP071504.1"/>
</dbReference>
<keyword evidence="1" id="KW-1133">Transmembrane helix</keyword>
<dbReference type="AlphaFoldDB" id="A0A975ALQ7"/>
<feature type="transmembrane region" description="Helical" evidence="1">
    <location>
        <begin position="46"/>
        <end position="67"/>
    </location>
</feature>
<keyword evidence="1" id="KW-0812">Transmembrane</keyword>
<evidence type="ECO:0000313" key="2">
    <source>
        <dbReference type="EMBL" id="QSX30647.1"/>
    </source>
</evidence>
<organism evidence="2 3">
    <name type="scientific">Shewanella cyperi</name>
    <dbReference type="NCBI Taxonomy" id="2814292"/>
    <lineage>
        <taxon>Bacteria</taxon>
        <taxon>Pseudomonadati</taxon>
        <taxon>Pseudomonadota</taxon>
        <taxon>Gammaproteobacteria</taxon>
        <taxon>Alteromonadales</taxon>
        <taxon>Shewanellaceae</taxon>
        <taxon>Shewanella</taxon>
    </lineage>
</organism>
<keyword evidence="3" id="KW-1185">Reference proteome</keyword>
<gene>
    <name evidence="2" type="ORF">JYB88_03010</name>
</gene>
<sequence>MDNHKITPERITKPIQLLGAWLVGLLSVDAAFLVAATQINSSSWQSGALVIAAIINVPIFIGALFLLQTKFRPELQEDSYYSTYLSSRTNRPITVSKRDALVIDLEKKIDSIEKLLLDAHAREPSGSPLTDLAFGLNSHLSNKDQILSKLNAISVLGVTEFGTESDPPGFMKVAISESLSKLQTKEVLKLAQELGFTHYGYIQHFEEIWEDVLFGAYGKDDLRLIVQTA</sequence>